<protein>
    <submittedName>
        <fullName evidence="2">Uncharacterized protein</fullName>
    </submittedName>
</protein>
<name>A0A919S916_9ACTN</name>
<dbReference type="AlphaFoldDB" id="A0A919S916"/>
<feature type="transmembrane region" description="Helical" evidence="1">
    <location>
        <begin position="49"/>
        <end position="67"/>
    </location>
</feature>
<evidence type="ECO:0000313" key="3">
    <source>
        <dbReference type="Proteomes" id="UP000681340"/>
    </source>
</evidence>
<keyword evidence="1" id="KW-0812">Transmembrane</keyword>
<proteinExistence type="predicted"/>
<reference evidence="2" key="1">
    <citation type="submission" date="2021-03" db="EMBL/GenBank/DDBJ databases">
        <title>Whole genome shotgun sequence of Actinoplanes auranticolor NBRC 12245.</title>
        <authorList>
            <person name="Komaki H."/>
            <person name="Tamura T."/>
        </authorList>
    </citation>
    <scope>NUCLEOTIDE SEQUENCE</scope>
    <source>
        <strain evidence="2">NBRC 12245</strain>
    </source>
</reference>
<keyword evidence="3" id="KW-1185">Reference proteome</keyword>
<feature type="transmembrane region" description="Helical" evidence="1">
    <location>
        <begin position="21"/>
        <end position="43"/>
    </location>
</feature>
<dbReference type="Proteomes" id="UP000681340">
    <property type="component" value="Unassembled WGS sequence"/>
</dbReference>
<sequence>MIGGGVRRFLRQILEDFRQRRFLDLYATTAVAFVFAALLVVGADLPDSVRWSLLFAALGFLLLRIALAGHTEERFLDRSAYDRHPITEDLLAAKDVWIFAPVGTNLLTDERCDLLRRGPLARDDGSVRVVVLRAFDPGDPISAQLDALLDHPVQTAATSLRETLGRLRAMARWQVKGTFGYGEIAFNPGFSIVAVNPQSPDGYANVEFHGFRNDAIGSRMHIRLTRDDGQWYRYWLEQFEEIWRSTLPAGRP</sequence>
<accession>A0A919S916</accession>
<keyword evidence="1" id="KW-0472">Membrane</keyword>
<evidence type="ECO:0000256" key="1">
    <source>
        <dbReference type="SAM" id="Phobius"/>
    </source>
</evidence>
<comment type="caution">
    <text evidence="2">The sequence shown here is derived from an EMBL/GenBank/DDBJ whole genome shotgun (WGS) entry which is preliminary data.</text>
</comment>
<organism evidence="2 3">
    <name type="scientific">Actinoplanes auranticolor</name>
    <dbReference type="NCBI Taxonomy" id="47988"/>
    <lineage>
        <taxon>Bacteria</taxon>
        <taxon>Bacillati</taxon>
        <taxon>Actinomycetota</taxon>
        <taxon>Actinomycetes</taxon>
        <taxon>Micromonosporales</taxon>
        <taxon>Micromonosporaceae</taxon>
        <taxon>Actinoplanes</taxon>
    </lineage>
</organism>
<keyword evidence="1" id="KW-1133">Transmembrane helix</keyword>
<evidence type="ECO:0000313" key="2">
    <source>
        <dbReference type="EMBL" id="GIM66969.1"/>
    </source>
</evidence>
<dbReference type="EMBL" id="BOQL01000021">
    <property type="protein sequence ID" value="GIM66969.1"/>
    <property type="molecule type" value="Genomic_DNA"/>
</dbReference>
<gene>
    <name evidence="2" type="ORF">Aau02nite_25340</name>
</gene>